<accession>A0A8J2H8R3</accession>
<dbReference type="PANTHER" id="PTHR46579">
    <property type="entry name" value="F5/8 TYPE C DOMAIN-CONTAINING PROTEIN-RELATED"/>
    <property type="match status" value="1"/>
</dbReference>
<dbReference type="OrthoDB" id="7694954at2759"/>
<keyword evidence="3" id="KW-1185">Reference proteome</keyword>
<evidence type="ECO:0000313" key="3">
    <source>
        <dbReference type="Proteomes" id="UP000786811"/>
    </source>
</evidence>
<evidence type="ECO:0000256" key="1">
    <source>
        <dbReference type="SAM" id="MobiDB-lite"/>
    </source>
</evidence>
<reference evidence="2" key="1">
    <citation type="submission" date="2021-04" db="EMBL/GenBank/DDBJ databases">
        <authorList>
            <person name="Chebbi M.A.C M."/>
        </authorList>
    </citation>
    <scope>NUCLEOTIDE SEQUENCE</scope>
</reference>
<feature type="compositionally biased region" description="Acidic residues" evidence="1">
    <location>
        <begin position="88"/>
        <end position="104"/>
    </location>
</feature>
<feature type="compositionally biased region" description="Polar residues" evidence="1">
    <location>
        <begin position="62"/>
        <end position="82"/>
    </location>
</feature>
<name>A0A8J2H8R3_COTCN</name>
<dbReference type="InterPro" id="IPR004242">
    <property type="entry name" value="Transposase_21"/>
</dbReference>
<organism evidence="2 3">
    <name type="scientific">Cotesia congregata</name>
    <name type="common">Parasitoid wasp</name>
    <name type="synonym">Apanteles congregatus</name>
    <dbReference type="NCBI Taxonomy" id="51543"/>
    <lineage>
        <taxon>Eukaryota</taxon>
        <taxon>Metazoa</taxon>
        <taxon>Ecdysozoa</taxon>
        <taxon>Arthropoda</taxon>
        <taxon>Hexapoda</taxon>
        <taxon>Insecta</taxon>
        <taxon>Pterygota</taxon>
        <taxon>Neoptera</taxon>
        <taxon>Endopterygota</taxon>
        <taxon>Hymenoptera</taxon>
        <taxon>Apocrita</taxon>
        <taxon>Ichneumonoidea</taxon>
        <taxon>Braconidae</taxon>
        <taxon>Microgastrinae</taxon>
        <taxon>Cotesia</taxon>
    </lineage>
</organism>
<feature type="region of interest" description="Disordered" evidence="1">
    <location>
        <begin position="35"/>
        <end position="110"/>
    </location>
</feature>
<dbReference type="EMBL" id="CAJNRD030001118">
    <property type="protein sequence ID" value="CAG5084385.1"/>
    <property type="molecule type" value="Genomic_DNA"/>
</dbReference>
<evidence type="ECO:0008006" key="4">
    <source>
        <dbReference type="Google" id="ProtNLM"/>
    </source>
</evidence>
<proteinExistence type="predicted"/>
<sequence length="756" mass="86168">MTLCYLEITNNSIINRSTRNNDQPLLLEMEGVEENLEEHSQPMNPEETHEVIADDIDYPDNFSDSSEEFNNAEQVENNNDRSAMNLDSDSEDNNDDNSDSDSNDESSSNKPFFSVNKSLFTFPFVSKSTFNENDHLLAIIAISMRNNLSFEATLSMLTWMKLTHSNNNLPTTKKALWKALHRDESLITRHLYCGICKENLGTGTTPYKNCSCESCGPNKKSENVHYFLQLNLSSQLSGIFKIPGIEKSLSYRFTREKKDSSAVEDIFDGQVYKNLSSFGNFLSNPSNYSFTINTDGCQVAKSSKASAWPIYFQINELSPHLRKKHMLLAGVFVDTCHPSLNLMLDPIVKELQELHKTGIAWKTSEGQQILSKFAVITCTVDSPARSLIMKMKQFNGYNGCSFCYAAGEYHGHKIVYPRSHSYGNLRTDEEIRSDMLIAYESKTVTNGIKGISALAAFPEFDLSNGLAVDSLHAVFLGAGRQHSNLFFTATDTPYYIGDPTSQERINNRLLSIRPPSRRSRLPRKLETFNNWKGSELRNWLDYAAPCLDGILDIKYIKHFTLLCEAVHIFNKDSISRTDLEHAGNLIEQYVTQFEELYGLDQMSYNNHLLTHLARTIKNLGPMWVHNASIYESWNKKVMDKVTSPHGRADQIVTRFLMTKFIESTVYSDVISPETKQFIQILSIIEFNNEDNHKMQGFFVKVFNIKKCAYGTRYIKEVEISNRLIFISELKFVKPATLICTEIGKFVFELPNCWETD</sequence>
<gene>
    <name evidence="2" type="ORF">HICCMSTLAB_LOCUS4091</name>
</gene>
<comment type="caution">
    <text evidence="2">The sequence shown here is derived from an EMBL/GenBank/DDBJ whole genome shotgun (WGS) entry which is preliminary data.</text>
</comment>
<dbReference type="Pfam" id="PF02992">
    <property type="entry name" value="Transposase_21"/>
    <property type="match status" value="1"/>
</dbReference>
<dbReference type="AlphaFoldDB" id="A0A8J2H8R3"/>
<dbReference type="PANTHER" id="PTHR46579:SF1">
    <property type="entry name" value="F5_8 TYPE C DOMAIN-CONTAINING PROTEIN"/>
    <property type="match status" value="1"/>
</dbReference>
<dbReference type="Proteomes" id="UP000786811">
    <property type="component" value="Unassembled WGS sequence"/>
</dbReference>
<protein>
    <recommendedName>
        <fullName evidence="4">Transposase domain-containing protein</fullName>
    </recommendedName>
</protein>
<evidence type="ECO:0000313" key="2">
    <source>
        <dbReference type="EMBL" id="CAG5084385.1"/>
    </source>
</evidence>